<dbReference type="InterPro" id="IPR054722">
    <property type="entry name" value="PolX-like_BBD"/>
</dbReference>
<dbReference type="Pfam" id="PF22936">
    <property type="entry name" value="Pol_BBD"/>
    <property type="match status" value="1"/>
</dbReference>
<sequence>MSSNNAINNAESIFNVPILNTTNYEFWNYAITRLLEAKGLSRVASGTQKRYVNTSPTETGNAPSLPEGFVLVTNEVFNALTESEQSSYNQIVDTLAHEWDQYQILVNKHDRELVETYKLHSSWDDKDEQALGFISSYLPNDVGLEMREFTKEEVEEDPCAKAKGDYTAKMLWDKIDKKYSSPGPTSWFLDFKEFMSWTLDEKKDPANQIASLGAVLTRLKAYGFTVDDKFRALFLMDRIPQSWGNYAQFTLATIEPKNLTMAHVEGLILVEYKRRTGQSSESSLLTCITGDRRKFDSAPNWNNQKAGSSKQKNQDKGKGKQPKPQEPSKTVTTGDANQGGDKKKKTRHSKKKKGSKKGAANLANPEVEADSDSDDDAPLMVTAFMANPFINATLDPIEISDTDDLPETCEQPIYELLPYHNFLIVRSDCFIDENNDSSLKERVKRNLAKQVRPQTISGYFILTHYERLMINELAQETVDFESFLRVEARHQMTRKQAEIWDYTYNSDGTHTEPYLRAKNNLNGDEDMTNQWFDHEGTIRPIQKQIEEEVEYFCRYIMNKALTDMRNHKWIPQQFKKREPVPSKPPSLIERAYWPTPAQSVMRTNDVTINTQFHDTSLYPDFIRTLPFNHTKASSSSSSRKRKAVRGSSSSESSDSTSSNHSEESSFKYIPPSIAFKMWQDRMSHMFTDPILENMKREPDESGNTSKKPRYDAPLEEEAGPSSLADAINVSISSGYLADDDGVSLGSESDVEIYIDGDETMAFWQVFHTSNKNSALIQLPQISMSLDYCESHTALAAIDNCTIITNDVPVFIYEQSFVARAHCSTCEKYPLNSICKSKITDEITYWVSDSGASTHITNNLMDFAQYHKLPNPIPLQIADKRSETYLEGIGTVFIEHINEEGVKHTIKLYPVFYQPTCTHRLLSRGCILREGYYEISRDGNPQALFIEKWFPRVLSSETEESDKSTKPVQPSELMRSLHKQGTNNLPPDPVVPLDLDDLFRDQFDDQGPPPDEGNGDHQDIDDGNGSDASSEDHDPGAHQPSDPNDSETESTQSREPTPPPAPEPPAQVDPVPVQGPQPVNPRNVDLTTGRFINRVPNPNQTRSSDRQSRPNWRITDPNMQHSRDIPRGGWTRVTPRVTRSQSRATGSQTVTDPTPSTSQVREESDNEDKSETEAGPSGEIAEFLEQDVLEQRVQQGGWMNIHITMIPIEIQIQKIKEIKLQKI</sequence>
<dbReference type="OrthoDB" id="3069822at2759"/>
<feature type="region of interest" description="Disordered" evidence="1">
    <location>
        <begin position="295"/>
        <end position="374"/>
    </location>
</feature>
<dbReference type="Pfam" id="PF14223">
    <property type="entry name" value="Retrotran_gag_2"/>
    <property type="match status" value="1"/>
</dbReference>
<feature type="compositionally biased region" description="Basic and acidic residues" evidence="1">
    <location>
        <begin position="1159"/>
        <end position="1171"/>
    </location>
</feature>
<feature type="region of interest" description="Disordered" evidence="1">
    <location>
        <begin position="629"/>
        <end position="664"/>
    </location>
</feature>
<evidence type="ECO:0000256" key="1">
    <source>
        <dbReference type="SAM" id="MobiDB-lite"/>
    </source>
</evidence>
<protein>
    <recommendedName>
        <fullName evidence="2">Retrovirus-related Pol polyprotein from transposon TNT 1-94-like beta-barrel domain-containing protein</fullName>
    </recommendedName>
</protein>
<organism evidence="3 4">
    <name type="scientific">Tetrapyrgos nigripes</name>
    <dbReference type="NCBI Taxonomy" id="182062"/>
    <lineage>
        <taxon>Eukaryota</taxon>
        <taxon>Fungi</taxon>
        <taxon>Dikarya</taxon>
        <taxon>Basidiomycota</taxon>
        <taxon>Agaricomycotina</taxon>
        <taxon>Agaricomycetes</taxon>
        <taxon>Agaricomycetidae</taxon>
        <taxon>Agaricales</taxon>
        <taxon>Marasmiineae</taxon>
        <taxon>Marasmiaceae</taxon>
        <taxon>Tetrapyrgos</taxon>
    </lineage>
</organism>
<feature type="compositionally biased region" description="Polar residues" evidence="1">
    <location>
        <begin position="1136"/>
        <end position="1158"/>
    </location>
</feature>
<feature type="compositionally biased region" description="Basic residues" evidence="1">
    <location>
        <begin position="342"/>
        <end position="356"/>
    </location>
</feature>
<feature type="compositionally biased region" description="Low complexity" evidence="1">
    <location>
        <begin position="645"/>
        <end position="659"/>
    </location>
</feature>
<dbReference type="AlphaFoldDB" id="A0A8H5G7W9"/>
<name>A0A8H5G7W9_9AGAR</name>
<evidence type="ECO:0000313" key="3">
    <source>
        <dbReference type="EMBL" id="KAF5360017.1"/>
    </source>
</evidence>
<feature type="domain" description="Retrovirus-related Pol polyprotein from transposon TNT 1-94-like beta-barrel" evidence="2">
    <location>
        <begin position="845"/>
        <end position="931"/>
    </location>
</feature>
<comment type="caution">
    <text evidence="3">The sequence shown here is derived from an EMBL/GenBank/DDBJ whole genome shotgun (WGS) entry which is preliminary data.</text>
</comment>
<reference evidence="3 4" key="1">
    <citation type="journal article" date="2020" name="ISME J.">
        <title>Uncovering the hidden diversity of litter-decomposition mechanisms in mushroom-forming fungi.</title>
        <authorList>
            <person name="Floudas D."/>
            <person name="Bentzer J."/>
            <person name="Ahren D."/>
            <person name="Johansson T."/>
            <person name="Persson P."/>
            <person name="Tunlid A."/>
        </authorList>
    </citation>
    <scope>NUCLEOTIDE SEQUENCE [LARGE SCALE GENOMIC DNA]</scope>
    <source>
        <strain evidence="3 4">CBS 291.85</strain>
    </source>
</reference>
<evidence type="ECO:0000313" key="4">
    <source>
        <dbReference type="Proteomes" id="UP000559256"/>
    </source>
</evidence>
<evidence type="ECO:0000259" key="2">
    <source>
        <dbReference type="Pfam" id="PF22936"/>
    </source>
</evidence>
<gene>
    <name evidence="3" type="ORF">D9758_007561</name>
</gene>
<feature type="region of interest" description="Disordered" evidence="1">
    <location>
        <begin position="977"/>
        <end position="1177"/>
    </location>
</feature>
<feature type="region of interest" description="Disordered" evidence="1">
    <location>
        <begin position="691"/>
        <end position="719"/>
    </location>
</feature>
<dbReference type="EMBL" id="JAACJM010000045">
    <property type="protein sequence ID" value="KAF5360017.1"/>
    <property type="molecule type" value="Genomic_DNA"/>
</dbReference>
<accession>A0A8H5G7W9</accession>
<dbReference type="Proteomes" id="UP000559256">
    <property type="component" value="Unassembled WGS sequence"/>
</dbReference>
<feature type="compositionally biased region" description="Pro residues" evidence="1">
    <location>
        <begin position="1055"/>
        <end position="1078"/>
    </location>
</feature>
<proteinExistence type="predicted"/>
<keyword evidence="4" id="KW-1185">Reference proteome</keyword>